<proteinExistence type="inferred from homology"/>
<accession>A0ABP5Y1S8</accession>
<dbReference type="Proteomes" id="UP001500730">
    <property type="component" value="Unassembled WGS sequence"/>
</dbReference>
<evidence type="ECO:0000256" key="1">
    <source>
        <dbReference type="ARBA" id="ARBA00006817"/>
    </source>
</evidence>
<dbReference type="Gene3D" id="3.30.530.20">
    <property type="match status" value="1"/>
</dbReference>
<feature type="region of interest" description="Disordered" evidence="2">
    <location>
        <begin position="100"/>
        <end position="123"/>
    </location>
</feature>
<reference evidence="5" key="1">
    <citation type="journal article" date="2019" name="Int. J. Syst. Evol. Microbiol.">
        <title>The Global Catalogue of Microorganisms (GCM) 10K type strain sequencing project: providing services to taxonomists for standard genome sequencing and annotation.</title>
        <authorList>
            <consortium name="The Broad Institute Genomics Platform"/>
            <consortium name="The Broad Institute Genome Sequencing Center for Infectious Disease"/>
            <person name="Wu L."/>
            <person name="Ma J."/>
        </authorList>
    </citation>
    <scope>NUCLEOTIDE SEQUENCE [LARGE SCALE GENOMIC DNA]</scope>
    <source>
        <strain evidence="5">JCM 16259</strain>
    </source>
</reference>
<evidence type="ECO:0000313" key="5">
    <source>
        <dbReference type="Proteomes" id="UP001500730"/>
    </source>
</evidence>
<feature type="domain" description="Activator of Hsp90 ATPase homologue 1/2-like C-terminal" evidence="3">
    <location>
        <begin position="13"/>
        <end position="142"/>
    </location>
</feature>
<comment type="similarity">
    <text evidence="1">Belongs to the AHA1 family.</text>
</comment>
<keyword evidence="5" id="KW-1185">Reference proteome</keyword>
<dbReference type="InterPro" id="IPR023393">
    <property type="entry name" value="START-like_dom_sf"/>
</dbReference>
<evidence type="ECO:0000259" key="3">
    <source>
        <dbReference type="Pfam" id="PF08327"/>
    </source>
</evidence>
<comment type="caution">
    <text evidence="4">The sequence shown here is derived from an EMBL/GenBank/DDBJ whole genome shotgun (WGS) entry which is preliminary data.</text>
</comment>
<dbReference type="EMBL" id="BAAARE010000003">
    <property type="protein sequence ID" value="GAA2473471.1"/>
    <property type="molecule type" value="Genomic_DNA"/>
</dbReference>
<sequence length="144" mass="15800">MTGHVAHAQVTVDATPQQAWHALTDPDAVRQWMAGTNVSTDWEVGSPITWEGEMNGKPYQDKGEVLEADAPRRLSVTHYSPLMGQEDRPENYHTVTYTLGADGDSGPTTVTLEQDGNDSQEQADQFGTSWQSMLDAFKTTVESS</sequence>
<name>A0ABP5Y1S8_9MICO</name>
<evidence type="ECO:0000256" key="2">
    <source>
        <dbReference type="SAM" id="MobiDB-lite"/>
    </source>
</evidence>
<evidence type="ECO:0000313" key="4">
    <source>
        <dbReference type="EMBL" id="GAA2473471.1"/>
    </source>
</evidence>
<dbReference type="InterPro" id="IPR013538">
    <property type="entry name" value="ASHA1/2-like_C"/>
</dbReference>
<organism evidence="4 5">
    <name type="scientific">Terrabacter carboxydivorans</name>
    <dbReference type="NCBI Taxonomy" id="619730"/>
    <lineage>
        <taxon>Bacteria</taxon>
        <taxon>Bacillati</taxon>
        <taxon>Actinomycetota</taxon>
        <taxon>Actinomycetes</taxon>
        <taxon>Micrococcales</taxon>
        <taxon>Intrasporangiaceae</taxon>
        <taxon>Terrabacter</taxon>
    </lineage>
</organism>
<dbReference type="Pfam" id="PF08327">
    <property type="entry name" value="AHSA1"/>
    <property type="match status" value="1"/>
</dbReference>
<protein>
    <submittedName>
        <fullName evidence="4">SRPBCC family protein</fullName>
    </submittedName>
</protein>
<gene>
    <name evidence="4" type="ORF">GCM10009858_08510</name>
</gene>
<dbReference type="SUPFAM" id="SSF55961">
    <property type="entry name" value="Bet v1-like"/>
    <property type="match status" value="1"/>
</dbReference>
<feature type="compositionally biased region" description="Polar residues" evidence="2">
    <location>
        <begin position="106"/>
        <end position="123"/>
    </location>
</feature>
<dbReference type="RefSeq" id="WP_344253282.1">
    <property type="nucleotide sequence ID" value="NZ_BAAARE010000003.1"/>
</dbReference>